<dbReference type="SUPFAM" id="SSF53335">
    <property type="entry name" value="S-adenosyl-L-methionine-dependent methyltransferases"/>
    <property type="match status" value="1"/>
</dbReference>
<dbReference type="NCBIfam" id="TIGR02467">
    <property type="entry name" value="CbiE"/>
    <property type="match status" value="1"/>
</dbReference>
<dbReference type="NCBIfam" id="TIGR02469">
    <property type="entry name" value="CbiT"/>
    <property type="match status" value="1"/>
</dbReference>
<evidence type="ECO:0000256" key="3">
    <source>
        <dbReference type="ARBA" id="ARBA00022603"/>
    </source>
</evidence>
<dbReference type="EMBL" id="JANFQF010000009">
    <property type="protein sequence ID" value="MCQ4120056.1"/>
    <property type="molecule type" value="Genomic_DNA"/>
</dbReference>
<reference evidence="7 8" key="1">
    <citation type="submission" date="2022-07" db="EMBL/GenBank/DDBJ databases">
        <title>Degradation activity of malathion, p-nitrophenol and potential low-temperature adaptation strategy of Rhodococcus sp. FXJ9.536.</title>
        <authorList>
            <person name="Huang J."/>
            <person name="Huang Y."/>
        </authorList>
    </citation>
    <scope>NUCLEOTIDE SEQUENCE [LARGE SCALE GENOMIC DNA]</scope>
    <source>
        <strain evidence="7 8">FXJ9.536</strain>
    </source>
</reference>
<evidence type="ECO:0000256" key="1">
    <source>
        <dbReference type="ARBA" id="ARBA00004953"/>
    </source>
</evidence>
<accession>A0ABT1QCS2</accession>
<organism evidence="7 8">
    <name type="scientific">Rhodococcus tibetensis</name>
    <dbReference type="NCBI Taxonomy" id="2965064"/>
    <lineage>
        <taxon>Bacteria</taxon>
        <taxon>Bacillati</taxon>
        <taxon>Actinomycetota</taxon>
        <taxon>Actinomycetes</taxon>
        <taxon>Mycobacteriales</taxon>
        <taxon>Nocardiaceae</taxon>
        <taxon>Rhodococcus</taxon>
    </lineage>
</organism>
<dbReference type="InterPro" id="IPR035996">
    <property type="entry name" value="4pyrrol_Methylase_sf"/>
</dbReference>
<proteinExistence type="predicted"/>
<dbReference type="SUPFAM" id="SSF53790">
    <property type="entry name" value="Tetrapyrrole methylase"/>
    <property type="match status" value="1"/>
</dbReference>
<keyword evidence="4" id="KW-0808">Transferase</keyword>
<evidence type="ECO:0000256" key="5">
    <source>
        <dbReference type="ARBA" id="ARBA00022691"/>
    </source>
</evidence>
<dbReference type="CDD" id="cd02440">
    <property type="entry name" value="AdoMet_MTases"/>
    <property type="match status" value="1"/>
</dbReference>
<evidence type="ECO:0000256" key="4">
    <source>
        <dbReference type="ARBA" id="ARBA00022679"/>
    </source>
</evidence>
<keyword evidence="5" id="KW-0949">S-adenosyl-L-methionine</keyword>
<dbReference type="CDD" id="cd11644">
    <property type="entry name" value="Precorrin-6Y-MT"/>
    <property type="match status" value="1"/>
</dbReference>
<dbReference type="Proteomes" id="UP001524501">
    <property type="component" value="Unassembled WGS sequence"/>
</dbReference>
<dbReference type="Pfam" id="PF00590">
    <property type="entry name" value="TP_methylase"/>
    <property type="match status" value="1"/>
</dbReference>
<dbReference type="InterPro" id="IPR006365">
    <property type="entry name" value="Cbl_synth_CobL"/>
</dbReference>
<dbReference type="PIRSF" id="PIRSF036428">
    <property type="entry name" value="CobL"/>
    <property type="match status" value="1"/>
</dbReference>
<dbReference type="RefSeq" id="WP_255968812.1">
    <property type="nucleotide sequence ID" value="NZ_JANFQF010000009.1"/>
</dbReference>
<dbReference type="Gene3D" id="3.40.50.150">
    <property type="entry name" value="Vaccinia Virus protein VP39"/>
    <property type="match status" value="1"/>
</dbReference>
<evidence type="ECO:0000256" key="2">
    <source>
        <dbReference type="ARBA" id="ARBA00022573"/>
    </source>
</evidence>
<gene>
    <name evidence="7" type="primary">cbiE</name>
    <name evidence="7" type="ORF">NOF53_12895</name>
</gene>
<evidence type="ECO:0000259" key="6">
    <source>
        <dbReference type="Pfam" id="PF00590"/>
    </source>
</evidence>
<feature type="domain" description="Tetrapyrrole methylase" evidence="6">
    <location>
        <begin position="5"/>
        <end position="190"/>
    </location>
</feature>
<dbReference type="PANTHER" id="PTHR43182">
    <property type="entry name" value="COBALT-PRECORRIN-6B C(15)-METHYLTRANSFERASE (DECARBOXYLATING)"/>
    <property type="match status" value="1"/>
</dbReference>
<dbReference type="InterPro" id="IPR014008">
    <property type="entry name" value="Cbl_synth_MTase_CbiT"/>
</dbReference>
<name>A0ABT1QCS2_9NOCA</name>
<comment type="caution">
    <text evidence="7">The sequence shown here is derived from an EMBL/GenBank/DDBJ whole genome shotgun (WGS) entry which is preliminary data.</text>
</comment>
<evidence type="ECO:0000313" key="8">
    <source>
        <dbReference type="Proteomes" id="UP001524501"/>
    </source>
</evidence>
<dbReference type="InterPro" id="IPR029063">
    <property type="entry name" value="SAM-dependent_MTases_sf"/>
</dbReference>
<keyword evidence="2" id="KW-0169">Cobalamin biosynthesis</keyword>
<evidence type="ECO:0000313" key="7">
    <source>
        <dbReference type="EMBL" id="MCQ4120056.1"/>
    </source>
</evidence>
<dbReference type="InterPro" id="IPR000878">
    <property type="entry name" value="4pyrrol_Mease"/>
</dbReference>
<dbReference type="InterPro" id="IPR012818">
    <property type="entry name" value="CbiE"/>
</dbReference>
<dbReference type="InterPro" id="IPR050714">
    <property type="entry name" value="Cobalamin_biosynth_MTase"/>
</dbReference>
<protein>
    <submittedName>
        <fullName evidence="7">Precorrin-6y C5,15-methyltransferase (Decarboxylating) subunit CbiE</fullName>
    </submittedName>
</protein>
<dbReference type="Gene3D" id="3.40.1010.10">
    <property type="entry name" value="Cobalt-precorrin-4 Transmethylase, Domain 1"/>
    <property type="match status" value="1"/>
</dbReference>
<dbReference type="PANTHER" id="PTHR43182:SF1">
    <property type="entry name" value="COBALT-PRECORRIN-7 C(5)-METHYLTRANSFERASE"/>
    <property type="match status" value="1"/>
</dbReference>
<keyword evidence="3" id="KW-0489">Methyltransferase</keyword>
<dbReference type="InterPro" id="IPR014777">
    <property type="entry name" value="4pyrrole_Mease_sub1"/>
</dbReference>
<comment type="pathway">
    <text evidence="1">Cofactor biosynthesis; adenosylcobalamin biosynthesis.</text>
</comment>
<sequence length="412" mass="43435">MSDVVAVVGIGADGWDGLSPRGQREIREADVLMGSDRQLALIPESTALRVAWPSPLVPALGGLLATHAGRRVCVLASGDPMFHGIGVTLVELLGSERVRVVSHPSSATLACARMGWPAHDTPVISLVNRAPETVLPTLHDHARILVLSRDEHTPAVVAALLKGHGFGDSRLSVLGELGGPGESRVDGTASAWNHDACARLNVIAVDCRASAGGPRLTRLPGLADSAYSGDGQMTKHEIRALTLCALAPAPGEVLWDVGGGSGTIAIEWMRTHPRCRAVTFERDPERVAQIETNAAALGVPALAVHGAAPGAFGDLREQEGRVPDAIFVGGGLTQDGLFEECWSRLRDGGRLVANAVTAESEALLVQWFSEHGGQLRKFQVYRGQPLGGFTAWRPQLPVAQWSVSKQAKGDSA</sequence>
<keyword evidence="8" id="KW-1185">Reference proteome</keyword>